<protein>
    <recommendedName>
        <fullName evidence="5">DUF1043 family protein</fullName>
    </recommendedName>
</protein>
<reference evidence="4" key="1">
    <citation type="journal article" date="2019" name="Int. J. Syst. Evol. Microbiol.">
        <title>The Global Catalogue of Microorganisms (GCM) 10K type strain sequencing project: providing services to taxonomists for standard genome sequencing and annotation.</title>
        <authorList>
            <consortium name="The Broad Institute Genomics Platform"/>
            <consortium name="The Broad Institute Genome Sequencing Center for Infectious Disease"/>
            <person name="Wu L."/>
            <person name="Ma J."/>
        </authorList>
    </citation>
    <scope>NUCLEOTIDE SEQUENCE [LARGE SCALE GENOMIC DNA]</scope>
    <source>
        <strain evidence="4">CGMCC 1.12922</strain>
    </source>
</reference>
<feature type="region of interest" description="Disordered" evidence="1">
    <location>
        <begin position="98"/>
        <end position="153"/>
    </location>
</feature>
<keyword evidence="2" id="KW-0812">Transmembrane</keyword>
<sequence length="153" mass="16174">MDQIIQIAADVLLGAGALGAAVYCYVLARRLKRFNNLENGVGGAVAVLSAQVDDMTKTLDQARKAAAHSSQTLTALTERAELSARKLELMMASLHDLPDEKVTAPREVRAGDDEAGQDEAWEKAARSMPGDVPREDAAPLFATRRSAGAGGKA</sequence>
<comment type="caution">
    <text evidence="3">The sequence shown here is derived from an EMBL/GenBank/DDBJ whole genome shotgun (WGS) entry which is preliminary data.</text>
</comment>
<feature type="transmembrane region" description="Helical" evidence="2">
    <location>
        <begin position="6"/>
        <end position="28"/>
    </location>
</feature>
<evidence type="ECO:0000256" key="1">
    <source>
        <dbReference type="SAM" id="MobiDB-lite"/>
    </source>
</evidence>
<keyword evidence="4" id="KW-1185">Reference proteome</keyword>
<keyword evidence="2" id="KW-0472">Membrane</keyword>
<dbReference type="EMBL" id="BMGI01000001">
    <property type="protein sequence ID" value="GGD22799.1"/>
    <property type="molecule type" value="Genomic_DNA"/>
</dbReference>
<evidence type="ECO:0000256" key="2">
    <source>
        <dbReference type="SAM" id="Phobius"/>
    </source>
</evidence>
<evidence type="ECO:0000313" key="4">
    <source>
        <dbReference type="Proteomes" id="UP000617355"/>
    </source>
</evidence>
<gene>
    <name evidence="3" type="ORF">GCM10011358_04140</name>
</gene>
<accession>A0ABQ1QCI7</accession>
<organism evidence="3 4">
    <name type="scientific">Sinisalibacter lacisalsi</name>
    <dbReference type="NCBI Taxonomy" id="1526570"/>
    <lineage>
        <taxon>Bacteria</taxon>
        <taxon>Pseudomonadati</taxon>
        <taxon>Pseudomonadota</taxon>
        <taxon>Alphaproteobacteria</taxon>
        <taxon>Rhodobacterales</taxon>
        <taxon>Roseobacteraceae</taxon>
        <taxon>Sinisalibacter</taxon>
    </lineage>
</organism>
<proteinExistence type="predicted"/>
<evidence type="ECO:0008006" key="5">
    <source>
        <dbReference type="Google" id="ProtNLM"/>
    </source>
</evidence>
<feature type="compositionally biased region" description="Basic and acidic residues" evidence="1">
    <location>
        <begin position="98"/>
        <end position="112"/>
    </location>
</feature>
<evidence type="ECO:0000313" key="3">
    <source>
        <dbReference type="EMBL" id="GGD22799.1"/>
    </source>
</evidence>
<dbReference type="Proteomes" id="UP000617355">
    <property type="component" value="Unassembled WGS sequence"/>
</dbReference>
<keyword evidence="2" id="KW-1133">Transmembrane helix</keyword>
<name>A0ABQ1QCI7_9RHOB</name>